<dbReference type="AlphaFoldDB" id="A0A9J7M453"/>
<accession>A0A9J7M453</accession>
<dbReference type="KEGG" id="bfo:118428446"/>
<dbReference type="GeneID" id="118428446"/>
<keyword evidence="2" id="KW-1185">Reference proteome</keyword>
<keyword evidence="1" id="KW-0472">Membrane</keyword>
<evidence type="ECO:0000313" key="3">
    <source>
        <dbReference type="RefSeq" id="XP_035694407.1"/>
    </source>
</evidence>
<evidence type="ECO:0000313" key="2">
    <source>
        <dbReference type="Proteomes" id="UP000001554"/>
    </source>
</evidence>
<sequence>MPMMRWGNITLNITSERSTSETGLDLILTAGLVSILLWSLAFIVLLILGIWSVCSECNWIQIFCPKSACTRMASYTIESPDLEFCVTEIPTAEDMIKTISQEVQSSEQPLDLEGQIHQPEAIPGPMMDNPCIEDSETICEGKPSEGKIKSSSFAQKENKTRLKLKTEKRIDSHNGSLELIQAISDRMVDIESLVNPTALSGMSV</sequence>
<dbReference type="RefSeq" id="XP_035694407.1">
    <property type="nucleotide sequence ID" value="XM_035838514.1"/>
</dbReference>
<reference evidence="3" key="2">
    <citation type="submission" date="2025-08" db="UniProtKB">
        <authorList>
            <consortium name="RefSeq"/>
        </authorList>
    </citation>
    <scope>IDENTIFICATION</scope>
    <source>
        <strain evidence="3">S238N-H82</strain>
        <tissue evidence="3">Testes</tissue>
    </source>
</reference>
<keyword evidence="1" id="KW-0812">Transmembrane</keyword>
<evidence type="ECO:0000256" key="1">
    <source>
        <dbReference type="SAM" id="Phobius"/>
    </source>
</evidence>
<feature type="transmembrane region" description="Helical" evidence="1">
    <location>
        <begin position="26"/>
        <end position="51"/>
    </location>
</feature>
<protein>
    <submittedName>
        <fullName evidence="3">Uncharacterized protein LOC118428446</fullName>
    </submittedName>
</protein>
<keyword evidence="1" id="KW-1133">Transmembrane helix</keyword>
<reference evidence="2" key="1">
    <citation type="journal article" date="2020" name="Nat. Ecol. Evol.">
        <title>Deeply conserved synteny resolves early events in vertebrate evolution.</title>
        <authorList>
            <person name="Simakov O."/>
            <person name="Marletaz F."/>
            <person name="Yue J.X."/>
            <person name="O'Connell B."/>
            <person name="Jenkins J."/>
            <person name="Brandt A."/>
            <person name="Calef R."/>
            <person name="Tung C.H."/>
            <person name="Huang T.K."/>
            <person name="Schmutz J."/>
            <person name="Satoh N."/>
            <person name="Yu J.K."/>
            <person name="Putnam N.H."/>
            <person name="Green R.E."/>
            <person name="Rokhsar D.S."/>
        </authorList>
    </citation>
    <scope>NUCLEOTIDE SEQUENCE [LARGE SCALE GENOMIC DNA]</scope>
    <source>
        <strain evidence="2">S238N-H82</strain>
    </source>
</reference>
<dbReference type="Proteomes" id="UP000001554">
    <property type="component" value="Chromosome 13"/>
</dbReference>
<gene>
    <name evidence="3" type="primary">LOC118428446</name>
</gene>
<name>A0A9J7M453_BRAFL</name>
<organism evidence="2 3">
    <name type="scientific">Branchiostoma floridae</name>
    <name type="common">Florida lancelet</name>
    <name type="synonym">Amphioxus</name>
    <dbReference type="NCBI Taxonomy" id="7739"/>
    <lineage>
        <taxon>Eukaryota</taxon>
        <taxon>Metazoa</taxon>
        <taxon>Chordata</taxon>
        <taxon>Cephalochordata</taxon>
        <taxon>Leptocardii</taxon>
        <taxon>Amphioxiformes</taxon>
        <taxon>Branchiostomatidae</taxon>
        <taxon>Branchiostoma</taxon>
    </lineage>
</organism>
<proteinExistence type="predicted"/>